<name>A0A918MCK8_9ACTN</name>
<keyword evidence="6" id="KW-1185">Reference proteome</keyword>
<reference evidence="5" key="1">
    <citation type="journal article" date="2014" name="Int. J. Syst. Evol. Microbiol.">
        <title>Complete genome sequence of Corynebacterium casei LMG S-19264T (=DSM 44701T), isolated from a smear-ripened cheese.</title>
        <authorList>
            <consortium name="US DOE Joint Genome Institute (JGI-PGF)"/>
            <person name="Walter F."/>
            <person name="Albersmeier A."/>
            <person name="Kalinowski J."/>
            <person name="Ruckert C."/>
        </authorList>
    </citation>
    <scope>NUCLEOTIDE SEQUENCE</scope>
    <source>
        <strain evidence="5">JCM 4369</strain>
    </source>
</reference>
<gene>
    <name evidence="5" type="ORF">GCM10010260_40720</name>
</gene>
<feature type="coiled-coil region" evidence="4">
    <location>
        <begin position="150"/>
        <end position="192"/>
    </location>
</feature>
<protein>
    <recommendedName>
        <fullName evidence="7">V-type ATPase, D subunit</fullName>
    </recommendedName>
</protein>
<keyword evidence="2" id="KW-0813">Transport</keyword>
<evidence type="ECO:0000313" key="5">
    <source>
        <dbReference type="EMBL" id="GGV00127.1"/>
    </source>
</evidence>
<comment type="caution">
    <text evidence="5">The sequence shown here is derived from an EMBL/GenBank/DDBJ whole genome shotgun (WGS) entry which is preliminary data.</text>
</comment>
<comment type="similarity">
    <text evidence="1">Belongs to the V-ATPase D subunit family.</text>
</comment>
<sequence>MSPQGRRVAAGRAGRLRLRRGLATALRGADLLERKLRLLLDRERTARRAAEDARRVWEEKLADADTWLLRGVLLGGERALAEAAPADRARVDIRWAALMGVRHPAAVECAAPIRSPAEPTPSNTALAHAETASRAAVRAAAELAVHQAAADLLAAEAERTRQRVRALRRHWIPRLRAELDAVELALEEAEHEEAVRRRWAATRTDR</sequence>
<dbReference type="PANTHER" id="PTHR11671">
    <property type="entry name" value="V-TYPE ATP SYNTHASE SUBUNIT D"/>
    <property type="match status" value="1"/>
</dbReference>
<keyword evidence="4" id="KW-0175">Coiled coil</keyword>
<evidence type="ECO:0000256" key="4">
    <source>
        <dbReference type="SAM" id="Coils"/>
    </source>
</evidence>
<dbReference type="Pfam" id="PF01813">
    <property type="entry name" value="ATP-synt_D"/>
    <property type="match status" value="1"/>
</dbReference>
<dbReference type="InterPro" id="IPR002699">
    <property type="entry name" value="V_ATPase_D"/>
</dbReference>
<accession>A0A918MCK8</accession>
<organism evidence="5 6">
    <name type="scientific">Streptomyces filipinensis</name>
    <dbReference type="NCBI Taxonomy" id="66887"/>
    <lineage>
        <taxon>Bacteria</taxon>
        <taxon>Bacillati</taxon>
        <taxon>Actinomycetota</taxon>
        <taxon>Actinomycetes</taxon>
        <taxon>Kitasatosporales</taxon>
        <taxon>Streptomycetaceae</taxon>
        <taxon>Streptomyces</taxon>
    </lineage>
</organism>
<dbReference type="AlphaFoldDB" id="A0A918MCK8"/>
<evidence type="ECO:0000256" key="1">
    <source>
        <dbReference type="ARBA" id="ARBA00005850"/>
    </source>
</evidence>
<reference evidence="5" key="2">
    <citation type="submission" date="2020-09" db="EMBL/GenBank/DDBJ databases">
        <authorList>
            <person name="Sun Q."/>
            <person name="Ohkuma M."/>
        </authorList>
    </citation>
    <scope>NUCLEOTIDE SEQUENCE</scope>
    <source>
        <strain evidence="5">JCM 4369</strain>
    </source>
</reference>
<dbReference type="Gene3D" id="1.10.287.3240">
    <property type="match status" value="1"/>
</dbReference>
<dbReference type="GO" id="GO:0046961">
    <property type="term" value="F:proton-transporting ATPase activity, rotational mechanism"/>
    <property type="evidence" value="ECO:0007669"/>
    <property type="project" value="InterPro"/>
</dbReference>
<dbReference type="Proteomes" id="UP000618795">
    <property type="component" value="Unassembled WGS sequence"/>
</dbReference>
<evidence type="ECO:0000313" key="6">
    <source>
        <dbReference type="Proteomes" id="UP000618795"/>
    </source>
</evidence>
<evidence type="ECO:0000256" key="2">
    <source>
        <dbReference type="ARBA" id="ARBA00022448"/>
    </source>
</evidence>
<evidence type="ECO:0000256" key="3">
    <source>
        <dbReference type="ARBA" id="ARBA00023065"/>
    </source>
</evidence>
<dbReference type="RefSeq" id="WP_229854230.1">
    <property type="nucleotide sequence ID" value="NZ_BMTD01000008.1"/>
</dbReference>
<proteinExistence type="inferred from homology"/>
<evidence type="ECO:0008006" key="7">
    <source>
        <dbReference type="Google" id="ProtNLM"/>
    </source>
</evidence>
<keyword evidence="3" id="KW-0406">Ion transport</keyword>
<dbReference type="EMBL" id="BMTD01000008">
    <property type="protein sequence ID" value="GGV00127.1"/>
    <property type="molecule type" value="Genomic_DNA"/>
</dbReference>